<dbReference type="InterPro" id="IPR025394">
    <property type="entry name" value="DUF4127"/>
</dbReference>
<dbReference type="EMBL" id="CP020557">
    <property type="protein sequence ID" value="ARF70188.1"/>
    <property type="molecule type" value="Genomic_DNA"/>
</dbReference>
<dbReference type="RefSeq" id="WP_077995322.1">
    <property type="nucleotide sequence ID" value="NZ_CP019794.1"/>
</dbReference>
<dbReference type="Proteomes" id="UP000192727">
    <property type="component" value="Chromosome"/>
</dbReference>
<reference evidence="1 2" key="1">
    <citation type="submission" date="2017-03" db="EMBL/GenBank/DDBJ databases">
        <title>Paenibacillus larvae genome sequencing.</title>
        <authorList>
            <person name="Dingman D.W."/>
        </authorList>
    </citation>
    <scope>NUCLEOTIDE SEQUENCE [LARGE SCALE GENOMIC DNA]</scope>
    <source>
        <strain evidence="1 2">SAG 10367</strain>
    </source>
</reference>
<sequence length="512" mass="58762">MRKKKILYVPLDERPCNYDFPNFLSSGSAFSLERPGRELMGLKKEPGEAERIWEWLFEHVKDADGAILSLDTLIYGGIVPSRLHEMTIEECNNRLQRIRKLKELNPQLQIYAFHLIMRCPSYSSHDEEPDYYEQWGREIFRQGFIRHKIEIGIATEEERKELQAIEAVLPEAVVKDYKNRRSVNREMNKQAIELVQGNMIDFMIIPQDDSAPYGLTAIDQQYVREYIEALGLQLRVYMYPGADEIGCTLLARMINQYLGRKPLIYPRFSSIEGPFITPTYEDRALLETIKYQVMAAGGLLCTSCTEADLVLCVNTPGDRMMEACAQNDRGIGYNVFRTIIELVETADYIVHYLKKPCMIADVAFINGGDLELLQLLRDKKLLFKLAAYAGWNTSSNTLGTCIAQGMLYSVYGNTQSHLDFLSLRYVEDAGYCSFVRTYMCKNELPHLGSGFTYFSIDGPRGKVAGRVKVLLNDFIELHINDGEYEVKIDDCYMPWSRMFEVGLKTHAVKLEK</sequence>
<evidence type="ECO:0008006" key="3">
    <source>
        <dbReference type="Google" id="ProtNLM"/>
    </source>
</evidence>
<name>A0A1V0UYR1_9BACL</name>
<dbReference type="AlphaFoldDB" id="A0A1V0UYR1"/>
<gene>
    <name evidence="1" type="ORF">B7C51_23605</name>
</gene>
<proteinExistence type="predicted"/>
<protein>
    <recommendedName>
        <fullName evidence="3">DUF4127 family protein</fullName>
    </recommendedName>
</protein>
<accession>A0A1V0UYR1</accession>
<evidence type="ECO:0000313" key="2">
    <source>
        <dbReference type="Proteomes" id="UP000192727"/>
    </source>
</evidence>
<organism evidence="1 2">
    <name type="scientific">Paenibacillus larvae subsp. pulvifaciens</name>
    <dbReference type="NCBI Taxonomy" id="1477"/>
    <lineage>
        <taxon>Bacteria</taxon>
        <taxon>Bacillati</taxon>
        <taxon>Bacillota</taxon>
        <taxon>Bacilli</taxon>
        <taxon>Bacillales</taxon>
        <taxon>Paenibacillaceae</taxon>
        <taxon>Paenibacillus</taxon>
    </lineage>
</organism>
<dbReference type="Pfam" id="PF13552">
    <property type="entry name" value="DUF4127"/>
    <property type="match status" value="1"/>
</dbReference>
<evidence type="ECO:0000313" key="1">
    <source>
        <dbReference type="EMBL" id="ARF70188.1"/>
    </source>
</evidence>